<dbReference type="Proteomes" id="UP001239111">
    <property type="component" value="Chromosome 2"/>
</dbReference>
<protein>
    <submittedName>
        <fullName evidence="1">Uncharacterized protein</fullName>
    </submittedName>
</protein>
<gene>
    <name evidence="1" type="ORF">QAD02_011856</name>
</gene>
<comment type="caution">
    <text evidence="1">The sequence shown here is derived from an EMBL/GenBank/DDBJ whole genome shotgun (WGS) entry which is preliminary data.</text>
</comment>
<name>A0ACC2NXZ0_9HYME</name>
<organism evidence="1 2">
    <name type="scientific">Eretmocerus hayati</name>
    <dbReference type="NCBI Taxonomy" id="131215"/>
    <lineage>
        <taxon>Eukaryota</taxon>
        <taxon>Metazoa</taxon>
        <taxon>Ecdysozoa</taxon>
        <taxon>Arthropoda</taxon>
        <taxon>Hexapoda</taxon>
        <taxon>Insecta</taxon>
        <taxon>Pterygota</taxon>
        <taxon>Neoptera</taxon>
        <taxon>Endopterygota</taxon>
        <taxon>Hymenoptera</taxon>
        <taxon>Apocrita</taxon>
        <taxon>Proctotrupomorpha</taxon>
        <taxon>Chalcidoidea</taxon>
        <taxon>Aphelinidae</taxon>
        <taxon>Aphelininae</taxon>
        <taxon>Eretmocerus</taxon>
    </lineage>
</organism>
<evidence type="ECO:0000313" key="1">
    <source>
        <dbReference type="EMBL" id="KAJ8676070.1"/>
    </source>
</evidence>
<accession>A0ACC2NXZ0</accession>
<proteinExistence type="predicted"/>
<evidence type="ECO:0000313" key="2">
    <source>
        <dbReference type="Proteomes" id="UP001239111"/>
    </source>
</evidence>
<reference evidence="1" key="1">
    <citation type="submission" date="2023-04" db="EMBL/GenBank/DDBJ databases">
        <title>A chromosome-level genome assembly of the parasitoid wasp Eretmocerus hayati.</title>
        <authorList>
            <person name="Zhong Y."/>
            <person name="Liu S."/>
            <person name="Liu Y."/>
        </authorList>
    </citation>
    <scope>NUCLEOTIDE SEQUENCE</scope>
    <source>
        <strain evidence="1">ZJU_SS_LIU_2023</strain>
    </source>
</reference>
<sequence>MDPSKRKIKDMPSRKLPDLTDVTVVGTPLPQASSTVDRKSLLHGKARRSNPDDPNSKHRQLNFDQSIATHATEQESSLGIIQNISDLLDGNTLDDLRSNGDCPEREREIARNLLKKCDMGSSVSLDSQFKSDKENNVNSSNLTKICSASNRPKNTQSANQNHRRISQYSDADGKSNSTASVSFEPNEISARSSELNKTPEKTDPFPSNDFSGISYNSNLAEIMQQYGDEDFVSGSKAGSQILADEISWKKNQLPPVPLNNNNDRNRLEHSCFSGIVGGDVTIDETRISAGEFFRQNGGNIGHLSASTFSDRVSLGLDIKSPKRRTKLRPLVDQTSTTEDGKESKSADQTKDPSVMSLTSIAQILQDLESATPQRLADQMLEAGKKKRRHRSEKVESASNTYTILPSSRASLPASVNNTMRKENFPKDVTTSANKLSLGGKDLKESEIKHFDELLDKANFIDPKLRKLLNMSVDEIFQEQSKASENQPDDHMLSQLSQDKSFAVSLPRADLSVMPPPRQLSYMPKSRVKLPSFTSVNNESSLIADSKLSHASDPTMMNTNSTNEEVTLMEASTKSQSFETKKVRIGKKTQEICTCLVNIPREADFELLNETDRWIICRLKLGQIQGEKENIKLEVPHEDILIEPDAKKSFKIGVRMPHMGKLTIATFQIHCSDMVTRAHWTIKHLMCFVPEELDIKISLPSQDRQIDFGTITDDSSSSLTFTLENKNTIDIPVVLRLNQGNPQLFNFGDCLDETLGSTRNLRDTFCTTLKPKQPVSIDIDFKGMSLQSFGDKAVQTGMHNIEAKLEVSVCSKENGEYPIEEVSLRGSVGCCKLDIVDTQFPMTIQPKVEKTLSLVNSGSVAVSAMANVVQSKEDQSECRDFLVFPNNIVLNGGEKLALQILYKPENNKTDIERHAMIKIAVGNKVSFYPVIGEKFLETEQVSGDSFHLQRSETPQRLRPITSPTSPHHSLVFNRSGNSGRYSPGSTASGGTTNETVIPIRATHTALVWGSIKIGRSDTKSLTIRNTSNNKIKLLVTIEAEDQNFKILKDRAVVSTTALSLQGMESKTLYILFAPNHPRAAAGKLIFSNYSSLQDKRKISGLGKRVQLFGYGGFGRIEISEAMKDTSGQMWLSLGKFNSSGILHGKIKLHNSGDLTCFTKIKLAPKALYPSVTSSWFIDPTELILAPDEVRWVSLEFKPRRDDITMIHQTGVIHVGSLKMIYGDEPTRLRIRRLHNKLKDSGQLYDKNDDQTDDFKDVILQISKAFPGEAFTQDLRLIGDSVQNIGDLCKGIVQSEVKLTIEMNADETMSVLQDNMDESQAFYSLCSDHDDESHYGGESFLPAD</sequence>
<keyword evidence="2" id="KW-1185">Reference proteome</keyword>
<dbReference type="EMBL" id="CM056742">
    <property type="protein sequence ID" value="KAJ8676070.1"/>
    <property type="molecule type" value="Genomic_DNA"/>
</dbReference>